<proteinExistence type="predicted"/>
<dbReference type="EMBL" id="JASOPA010000001">
    <property type="protein sequence ID" value="MDK7241648.1"/>
    <property type="molecule type" value="Genomic_DNA"/>
</dbReference>
<reference evidence="1" key="1">
    <citation type="submission" date="2023-05" db="EMBL/GenBank/DDBJ databases">
        <title>Cataloging the Phylogenetic Diversity of Human Bladder Bacteria.</title>
        <authorList>
            <person name="Du J."/>
        </authorList>
    </citation>
    <scope>NUCLEOTIDE SEQUENCE</scope>
    <source>
        <strain evidence="1">UMB1050</strain>
    </source>
</reference>
<name>A0AAW6Y6G9_NEISU</name>
<accession>A0AAW6Y6G9</accession>
<evidence type="ECO:0000313" key="1">
    <source>
        <dbReference type="EMBL" id="MDK7241648.1"/>
    </source>
</evidence>
<dbReference type="Pfam" id="PF05069">
    <property type="entry name" value="Phage_tail_S"/>
    <property type="match status" value="2"/>
</dbReference>
<protein>
    <submittedName>
        <fullName evidence="1">Phage virion morphogenesis protein</fullName>
    </submittedName>
</protein>
<sequence>MEELEALVAQIEHLALKIQPSARAKLMRNIATELRRRNRNRIKANIEPDGNPMAKRQGDRFAFRRLRDGEELHRRPFRFFGEKYGDSYTGRIAYSRTENGNELVRFEGERRLLGFRREYLYLKTPTISRMVMFRHIGTARWLRQKADENHAKIGWFGGKAAQIATEHEDGSTAKNLPSRLLLGLPKEDLEYITDQILNAIKME</sequence>
<comment type="caution">
    <text evidence="1">The sequence shown here is derived from an EMBL/GenBank/DDBJ whole genome shotgun (WGS) entry which is preliminary data.</text>
</comment>
<dbReference type="RefSeq" id="WP_070813992.1">
    <property type="nucleotide sequence ID" value="NZ_JASOPA010000001.1"/>
</dbReference>
<organism evidence="1 2">
    <name type="scientific">Neisseria subflava</name>
    <dbReference type="NCBI Taxonomy" id="28449"/>
    <lineage>
        <taxon>Bacteria</taxon>
        <taxon>Pseudomonadati</taxon>
        <taxon>Pseudomonadota</taxon>
        <taxon>Betaproteobacteria</taxon>
        <taxon>Neisseriales</taxon>
        <taxon>Neisseriaceae</taxon>
        <taxon>Neisseria</taxon>
    </lineage>
</organism>
<evidence type="ECO:0000313" key="2">
    <source>
        <dbReference type="Proteomes" id="UP001236303"/>
    </source>
</evidence>
<dbReference type="AlphaFoldDB" id="A0AAW6Y6G9"/>
<gene>
    <name evidence="1" type="ORF">QP451_01135</name>
</gene>
<dbReference type="PROSITE" id="PS50096">
    <property type="entry name" value="IQ"/>
    <property type="match status" value="1"/>
</dbReference>
<dbReference type="InterPro" id="IPR006522">
    <property type="entry name" value="Phage_virion_morphogenesis"/>
</dbReference>
<dbReference type="Proteomes" id="UP001236303">
    <property type="component" value="Unassembled WGS sequence"/>
</dbReference>